<dbReference type="InterPro" id="IPR005174">
    <property type="entry name" value="KIB1-4_b-propeller"/>
</dbReference>
<organism evidence="2">
    <name type="scientific">Brachypodium distachyon</name>
    <name type="common">Purple false brome</name>
    <name type="synonym">Trachynia distachya</name>
    <dbReference type="NCBI Taxonomy" id="15368"/>
    <lineage>
        <taxon>Eukaryota</taxon>
        <taxon>Viridiplantae</taxon>
        <taxon>Streptophyta</taxon>
        <taxon>Embryophyta</taxon>
        <taxon>Tracheophyta</taxon>
        <taxon>Spermatophyta</taxon>
        <taxon>Magnoliopsida</taxon>
        <taxon>Liliopsida</taxon>
        <taxon>Poales</taxon>
        <taxon>Poaceae</taxon>
        <taxon>BOP clade</taxon>
        <taxon>Pooideae</taxon>
        <taxon>Stipodae</taxon>
        <taxon>Brachypodieae</taxon>
        <taxon>Brachypodium</taxon>
    </lineage>
</organism>
<dbReference type="AlphaFoldDB" id="A0A0Q3REJ8"/>
<accession>A0A0Q3REJ8</accession>
<reference evidence="2" key="2">
    <citation type="submission" date="2017-06" db="EMBL/GenBank/DDBJ databases">
        <title>WGS assembly of Brachypodium distachyon.</title>
        <authorList>
            <consortium name="The International Brachypodium Initiative"/>
            <person name="Lucas S."/>
            <person name="Harmon-Smith M."/>
            <person name="Lail K."/>
            <person name="Tice H."/>
            <person name="Grimwood J."/>
            <person name="Bruce D."/>
            <person name="Barry K."/>
            <person name="Shu S."/>
            <person name="Lindquist E."/>
            <person name="Wang M."/>
            <person name="Pitluck S."/>
            <person name="Vogel J.P."/>
            <person name="Garvin D.F."/>
            <person name="Mockler T.C."/>
            <person name="Schmutz J."/>
            <person name="Rokhsar D."/>
            <person name="Bevan M.W."/>
        </authorList>
    </citation>
    <scope>NUCLEOTIDE SEQUENCE</scope>
    <source>
        <strain evidence="2">Bd21</strain>
    </source>
</reference>
<protein>
    <recommendedName>
        <fullName evidence="1">KIB1-4 beta-propeller domain-containing protein</fullName>
    </recommendedName>
</protein>
<dbReference type="PANTHER" id="PTHR33165:SF62">
    <property type="entry name" value="DUF295 DOMAIN-CONTAINING PROTEIN"/>
    <property type="match status" value="1"/>
</dbReference>
<reference evidence="3" key="3">
    <citation type="submission" date="2018-08" db="UniProtKB">
        <authorList>
            <consortium name="EnsemblPlants"/>
        </authorList>
    </citation>
    <scope>IDENTIFICATION</scope>
    <source>
        <strain evidence="3">cv. Bd21</strain>
    </source>
</reference>
<evidence type="ECO:0000313" key="3">
    <source>
        <dbReference type="EnsemblPlants" id="KQK11626"/>
    </source>
</evidence>
<evidence type="ECO:0000259" key="1">
    <source>
        <dbReference type="Pfam" id="PF03478"/>
    </source>
</evidence>
<dbReference type="EnsemblPlants" id="KQK11626">
    <property type="protein sequence ID" value="KQK11626"/>
    <property type="gene ID" value="BRADI_2g61288v3"/>
</dbReference>
<dbReference type="EMBL" id="CM000881">
    <property type="protein sequence ID" value="KQK11626.1"/>
    <property type="molecule type" value="Genomic_DNA"/>
</dbReference>
<dbReference type="FunCoup" id="A0A0Q3REJ8">
    <property type="interactions" value="489"/>
</dbReference>
<keyword evidence="4" id="KW-1185">Reference proteome</keyword>
<reference evidence="2 3" key="1">
    <citation type="journal article" date="2010" name="Nature">
        <title>Genome sequencing and analysis of the model grass Brachypodium distachyon.</title>
        <authorList>
            <consortium name="International Brachypodium Initiative"/>
        </authorList>
    </citation>
    <scope>NUCLEOTIDE SEQUENCE [LARGE SCALE GENOMIC DNA]</scope>
    <source>
        <strain evidence="2 3">Bd21</strain>
    </source>
</reference>
<name>A0A0Q3REJ8_BRADI</name>
<dbReference type="PANTHER" id="PTHR33165">
    <property type="entry name" value="F-BOX DOMAIN CONTAINING PROTEIN-LIKE-RELATED"/>
    <property type="match status" value="1"/>
</dbReference>
<dbReference type="Proteomes" id="UP000008810">
    <property type="component" value="Chromosome 2"/>
</dbReference>
<sequence>MALLADDLLRKIGESFLETSDLDYYINFRAATPHWRRATGKPTADGDPRFMPRNWIMLEREDDDGFLTFVNLSTGRFLRKRLPCLRDYFFVGAATGSGHLVVGERAPPYQTRVINPFTGTMVEFMAPIPLPRVETVVVTFSPMMVFISDGGFVQWADQNSESFQQAEFLPRWARSCRHMTTLFAGQVYVTTGRGAIASSSIVEAAGTEEEGGAQVADQNIVMDTAVLGPPLGEGRSYDYHYLVESEGELLLVRGQHDTSPVVYKVDLVNKVLVPLRSIGGRALFLSDSRCFSIDAGKFHTIEASTIYYAYAAPGAPGWVHAYDYDQSLAERDTSGLVHDLGTDFSLGCCCRPFTFPELLTSYLTALHDDLTELERVVHYGDEYYGYGNDEADQNDELLIDHTSDI</sequence>
<feature type="domain" description="KIB1-4 beta-propeller" evidence="1">
    <location>
        <begin position="69"/>
        <end position="309"/>
    </location>
</feature>
<dbReference type="Pfam" id="PF03478">
    <property type="entry name" value="Beta-prop_KIB1-4"/>
    <property type="match status" value="1"/>
</dbReference>
<dbReference type="OrthoDB" id="689185at2759"/>
<proteinExistence type="predicted"/>
<evidence type="ECO:0000313" key="4">
    <source>
        <dbReference type="Proteomes" id="UP000008810"/>
    </source>
</evidence>
<dbReference type="Gramene" id="KQK11626">
    <property type="protein sequence ID" value="KQK11626"/>
    <property type="gene ID" value="BRADI_2g61288v3"/>
</dbReference>
<gene>
    <name evidence="2" type="ORF">BRADI_2g61288v3</name>
</gene>
<dbReference type="InParanoid" id="A0A0Q3REJ8"/>
<evidence type="ECO:0000313" key="2">
    <source>
        <dbReference type="EMBL" id="KQK11626.1"/>
    </source>
</evidence>